<proteinExistence type="predicted"/>
<evidence type="ECO:0000313" key="2">
    <source>
        <dbReference type="EMBL" id="OGH67933.1"/>
    </source>
</evidence>
<feature type="transmembrane region" description="Helical" evidence="1">
    <location>
        <begin position="12"/>
        <end position="29"/>
    </location>
</feature>
<feature type="transmembrane region" description="Helical" evidence="1">
    <location>
        <begin position="35"/>
        <end position="54"/>
    </location>
</feature>
<dbReference type="STRING" id="1798682.A3C15_00155"/>
<keyword evidence="1" id="KW-0812">Transmembrane</keyword>
<accession>A0A1F6M8T5</accession>
<protein>
    <submittedName>
        <fullName evidence="2">Uncharacterized protein</fullName>
    </submittedName>
</protein>
<sequence length="194" mass="21024">MSAARLKKNHRVATPILVLVSGIVLALFVDSRVLFYALIIVSAAIALAHAALSFRSKLESHDIVHGATAAFFLWAASSAIFGLRSLQIETLTAIIPLGIVCSLLVGFMWPLDASQFFNTRAKLISLIALEWFIILLFAPGNFMVLGALLTIVVATSATLLEKNTDHLTRRAVIQTLVVAALVIALFVVGFRWVL</sequence>
<dbReference type="AlphaFoldDB" id="A0A1F6M8T5"/>
<gene>
    <name evidence="2" type="ORF">A3C15_00155</name>
</gene>
<keyword evidence="1" id="KW-0472">Membrane</keyword>
<reference evidence="2 3" key="1">
    <citation type="journal article" date="2016" name="Nat. Commun.">
        <title>Thousands of microbial genomes shed light on interconnected biogeochemical processes in an aquifer system.</title>
        <authorList>
            <person name="Anantharaman K."/>
            <person name="Brown C.T."/>
            <person name="Hug L.A."/>
            <person name="Sharon I."/>
            <person name="Castelle C.J."/>
            <person name="Probst A.J."/>
            <person name="Thomas B.C."/>
            <person name="Singh A."/>
            <person name="Wilkins M.J."/>
            <person name="Karaoz U."/>
            <person name="Brodie E.L."/>
            <person name="Williams K.H."/>
            <person name="Hubbard S.S."/>
            <person name="Banfield J.F."/>
        </authorList>
    </citation>
    <scope>NUCLEOTIDE SEQUENCE [LARGE SCALE GENOMIC DNA]</scope>
</reference>
<keyword evidence="1" id="KW-1133">Transmembrane helix</keyword>
<dbReference type="Proteomes" id="UP000176532">
    <property type="component" value="Unassembled WGS sequence"/>
</dbReference>
<feature type="transmembrane region" description="Helical" evidence="1">
    <location>
        <begin position="66"/>
        <end position="84"/>
    </location>
</feature>
<feature type="transmembrane region" description="Helical" evidence="1">
    <location>
        <begin position="90"/>
        <end position="109"/>
    </location>
</feature>
<organism evidence="2 3">
    <name type="scientific">Candidatus Magasanikbacteria bacterium RIFCSPHIGHO2_02_FULL_50_9b</name>
    <dbReference type="NCBI Taxonomy" id="1798682"/>
    <lineage>
        <taxon>Bacteria</taxon>
        <taxon>Candidatus Magasanikiibacteriota</taxon>
    </lineage>
</organism>
<dbReference type="EMBL" id="MFQD01000029">
    <property type="protein sequence ID" value="OGH67933.1"/>
    <property type="molecule type" value="Genomic_DNA"/>
</dbReference>
<evidence type="ECO:0000313" key="3">
    <source>
        <dbReference type="Proteomes" id="UP000176532"/>
    </source>
</evidence>
<evidence type="ECO:0000256" key="1">
    <source>
        <dbReference type="SAM" id="Phobius"/>
    </source>
</evidence>
<name>A0A1F6M8T5_9BACT</name>
<feature type="transmembrane region" description="Helical" evidence="1">
    <location>
        <begin position="172"/>
        <end position="193"/>
    </location>
</feature>
<comment type="caution">
    <text evidence="2">The sequence shown here is derived from an EMBL/GenBank/DDBJ whole genome shotgun (WGS) entry which is preliminary data.</text>
</comment>